<evidence type="ECO:0008006" key="3">
    <source>
        <dbReference type="Google" id="ProtNLM"/>
    </source>
</evidence>
<gene>
    <name evidence="1" type="ORF">M0C40_03165</name>
</gene>
<evidence type="ECO:0000313" key="2">
    <source>
        <dbReference type="Proteomes" id="UP001214629"/>
    </source>
</evidence>
<keyword evidence="2" id="KW-1185">Reference proteome</keyword>
<sequence>MINCPFCKYIHNIYIENNINILFFCYYRYPNPWIVLDKRKIRRMIVYYD</sequence>
<name>A0AAX3T0D9_SPICI</name>
<accession>A0AAX3T0D9</accession>
<dbReference type="Proteomes" id="UP001214629">
    <property type="component" value="Chromosome"/>
</dbReference>
<evidence type="ECO:0000313" key="1">
    <source>
        <dbReference type="EMBL" id="WFG97016.1"/>
    </source>
</evidence>
<organism evidence="1 2">
    <name type="scientific">Spiroplasma citri</name>
    <dbReference type="NCBI Taxonomy" id="2133"/>
    <lineage>
        <taxon>Bacteria</taxon>
        <taxon>Bacillati</taxon>
        <taxon>Mycoplasmatota</taxon>
        <taxon>Mollicutes</taxon>
        <taxon>Entomoplasmatales</taxon>
        <taxon>Spiroplasmataceae</taxon>
        <taxon>Spiroplasma</taxon>
    </lineage>
</organism>
<dbReference type="EMBL" id="CP096246">
    <property type="protein sequence ID" value="WFG97016.1"/>
    <property type="molecule type" value="Genomic_DNA"/>
</dbReference>
<protein>
    <recommendedName>
        <fullName evidence="3">Plectrovirus-related protein</fullName>
    </recommendedName>
</protein>
<proteinExistence type="predicted"/>
<reference evidence="1 2" key="1">
    <citation type="submission" date="2022-04" db="EMBL/GenBank/DDBJ databases">
        <title>Whole genome of Spiroplasma citri.</title>
        <authorList>
            <person name="Khanchezar A."/>
            <person name="Izadpanah K."/>
            <person name="Taghavi M."/>
            <person name="Ghorbani A."/>
            <person name="Beven L."/>
        </authorList>
    </citation>
    <scope>NUCLEOTIDE SEQUENCE [LARGE SCALE GENOMIC DNA]</scope>
    <source>
        <strain evidence="1 2">D4</strain>
    </source>
</reference>
<dbReference type="AlphaFoldDB" id="A0AAX3T0D9"/>